<proteinExistence type="predicted"/>
<evidence type="ECO:0000313" key="2">
    <source>
        <dbReference type="Proteomes" id="UP000824633"/>
    </source>
</evidence>
<protein>
    <submittedName>
        <fullName evidence="1">Uncharacterized protein</fullName>
    </submittedName>
</protein>
<accession>A0ABN6J0X8</accession>
<reference evidence="2" key="1">
    <citation type="submission" date="2021-07" db="EMBL/GenBank/DDBJ databases">
        <title>Complete genome sequencing of a Clostridium isolate.</title>
        <authorList>
            <person name="Ueki A."/>
            <person name="Tonouchi A."/>
        </authorList>
    </citation>
    <scope>NUCLEOTIDE SEQUENCE [LARGE SCALE GENOMIC DNA]</scope>
    <source>
        <strain evidence="2">C5S11</strain>
    </source>
</reference>
<evidence type="ECO:0000313" key="1">
    <source>
        <dbReference type="EMBL" id="BCZ47591.1"/>
    </source>
</evidence>
<gene>
    <name evidence="1" type="ORF">psyc5s11_36580</name>
</gene>
<organism evidence="1 2">
    <name type="scientific">Clostridium gelidum</name>
    <dbReference type="NCBI Taxonomy" id="704125"/>
    <lineage>
        <taxon>Bacteria</taxon>
        <taxon>Bacillati</taxon>
        <taxon>Bacillota</taxon>
        <taxon>Clostridia</taxon>
        <taxon>Eubacteriales</taxon>
        <taxon>Clostridiaceae</taxon>
        <taxon>Clostridium</taxon>
    </lineage>
</organism>
<name>A0ABN6J0X8_9CLOT</name>
<dbReference type="Proteomes" id="UP000824633">
    <property type="component" value="Chromosome"/>
</dbReference>
<dbReference type="RefSeq" id="WP_224033918.1">
    <property type="nucleotide sequence ID" value="NZ_AP024849.1"/>
</dbReference>
<keyword evidence="2" id="KW-1185">Reference proteome</keyword>
<dbReference type="EMBL" id="AP024849">
    <property type="protein sequence ID" value="BCZ47591.1"/>
    <property type="molecule type" value="Genomic_DNA"/>
</dbReference>
<sequence>MLVKDILKEVLKQRYNEDRAIPVNINASNCGVKNDEILVMFDTMNFSIVERFKVDIAIEDVFKVMDEATHKKDYEYAYYELKKFWNEHTLDKLAFKQVFGDSLFLLKDDEILVSIKDYVFSVSFNDDKISYKVNKLCKVNLKDKNTLEFENLNENKWNKPFHDEIEQGVIKLQENRKQAKKEVIKKGKELLSSMIDKVFEMQTNLKKIIDVEKEDVKINYIKGEIR</sequence>